<gene>
    <name evidence="1" type="ORF">FHR34_003771</name>
</gene>
<keyword evidence="2" id="KW-1185">Reference proteome</keyword>
<protein>
    <submittedName>
        <fullName evidence="1">Uncharacterized protein</fullName>
    </submittedName>
</protein>
<reference evidence="1 2" key="1">
    <citation type="submission" date="2020-08" db="EMBL/GenBank/DDBJ databases">
        <title>Sequencing the genomes of 1000 actinobacteria strains.</title>
        <authorList>
            <person name="Klenk H.-P."/>
        </authorList>
    </citation>
    <scope>NUCLEOTIDE SEQUENCE [LARGE SCALE GENOMIC DNA]</scope>
    <source>
        <strain evidence="1 2">DSM 41654</strain>
    </source>
</reference>
<dbReference type="RefSeq" id="WP_184936666.1">
    <property type="nucleotide sequence ID" value="NZ_JACHJV010000001.1"/>
</dbReference>
<dbReference type="EMBL" id="JACHJV010000001">
    <property type="protein sequence ID" value="MBB4924778.1"/>
    <property type="molecule type" value="Genomic_DNA"/>
</dbReference>
<dbReference type="AlphaFoldDB" id="A0A7W7VWB2"/>
<dbReference type="Proteomes" id="UP000540506">
    <property type="component" value="Unassembled WGS sequence"/>
</dbReference>
<evidence type="ECO:0000313" key="2">
    <source>
        <dbReference type="Proteomes" id="UP000540506"/>
    </source>
</evidence>
<accession>A0A7W7VWB2</accession>
<comment type="caution">
    <text evidence="1">The sequence shown here is derived from an EMBL/GenBank/DDBJ whole genome shotgun (WGS) entry which is preliminary data.</text>
</comment>
<name>A0A7W7VWB2_KITKI</name>
<evidence type="ECO:0000313" key="1">
    <source>
        <dbReference type="EMBL" id="MBB4924778.1"/>
    </source>
</evidence>
<organism evidence="1 2">
    <name type="scientific">Kitasatospora kifunensis</name>
    <name type="common">Streptomyces kifunensis</name>
    <dbReference type="NCBI Taxonomy" id="58351"/>
    <lineage>
        <taxon>Bacteria</taxon>
        <taxon>Bacillati</taxon>
        <taxon>Actinomycetota</taxon>
        <taxon>Actinomycetes</taxon>
        <taxon>Kitasatosporales</taxon>
        <taxon>Streptomycetaceae</taxon>
        <taxon>Kitasatospora</taxon>
    </lineage>
</organism>
<sequence length="48" mass="5002">MSGATTMALTGRLRKLGLSAAVDHRDLALPVAEHTTDGHPTHAPNSQP</sequence>
<proteinExistence type="predicted"/>